<reference evidence="1 2" key="1">
    <citation type="journal article" date="2014" name="PLoS Genet.">
        <title>Phylogenetically driven sequencing of extremely halophilic archaea reveals strategies for static and dynamic osmo-response.</title>
        <authorList>
            <person name="Becker E.A."/>
            <person name="Seitzer P.M."/>
            <person name="Tritt A."/>
            <person name="Larsen D."/>
            <person name="Krusor M."/>
            <person name="Yao A.I."/>
            <person name="Wu D."/>
            <person name="Madern D."/>
            <person name="Eisen J.A."/>
            <person name="Darling A.E."/>
            <person name="Facciotti M.T."/>
        </authorList>
    </citation>
    <scope>NUCLEOTIDE SEQUENCE [LARGE SCALE GENOMIC DNA]</scope>
    <source>
        <strain evidence="1 2">100A6</strain>
    </source>
</reference>
<dbReference type="Proteomes" id="UP000011566">
    <property type="component" value="Unassembled WGS sequence"/>
</dbReference>
<organism evidence="1 2">
    <name type="scientific">Halococcus hamelinensis 100A6</name>
    <dbReference type="NCBI Taxonomy" id="1132509"/>
    <lineage>
        <taxon>Archaea</taxon>
        <taxon>Methanobacteriati</taxon>
        <taxon>Methanobacteriota</taxon>
        <taxon>Stenosarchaea group</taxon>
        <taxon>Halobacteria</taxon>
        <taxon>Halobacteriales</taxon>
        <taxon>Halococcaceae</taxon>
        <taxon>Halococcus</taxon>
    </lineage>
</organism>
<protein>
    <submittedName>
        <fullName evidence="1">Uncharacterized protein</fullName>
    </submittedName>
</protein>
<keyword evidence="2" id="KW-1185">Reference proteome</keyword>
<dbReference type="EMBL" id="AOMB01000014">
    <property type="protein sequence ID" value="EMA40003.1"/>
    <property type="molecule type" value="Genomic_DNA"/>
</dbReference>
<dbReference type="OrthoDB" id="173032at2157"/>
<proteinExistence type="predicted"/>
<evidence type="ECO:0000313" key="2">
    <source>
        <dbReference type="Proteomes" id="UP000011566"/>
    </source>
</evidence>
<dbReference type="PATRIC" id="fig|1132509.6.peg.1288"/>
<name>M0M3P2_9EURY</name>
<sequence length="87" mass="9907">MEIATGTTVAAVAAMRGNRYPVATRSNRMPCPYLSYRAAAGDHEFETERAYCTAVDRFVEAMRADVCNDRYDLDHESHCEIYREHAE</sequence>
<comment type="caution">
    <text evidence="1">The sequence shown here is derived from an EMBL/GenBank/DDBJ whole genome shotgun (WGS) entry which is preliminary data.</text>
</comment>
<gene>
    <name evidence="1" type="ORF">C447_05608</name>
</gene>
<accession>M0M3P2</accession>
<dbReference type="eggNOG" id="arCOG10812">
    <property type="taxonomic scope" value="Archaea"/>
</dbReference>
<dbReference type="AlphaFoldDB" id="M0M3P2"/>
<evidence type="ECO:0000313" key="1">
    <source>
        <dbReference type="EMBL" id="EMA40003.1"/>
    </source>
</evidence>